<reference evidence="1 2" key="1">
    <citation type="submission" date="2019-08" db="EMBL/GenBank/DDBJ databases">
        <title>100 year-old enigma solved: identification of Planctomyces bekefii, the type genus and species of the phylum Planctomycetes.</title>
        <authorList>
            <person name="Svetlana D.N."/>
            <person name="Overmann J."/>
        </authorList>
    </citation>
    <scope>NUCLEOTIDE SEQUENCE [LARGE SCALE GENOMIC DNA]</scope>
    <source>
        <strain evidence="1">Phe10_nw2017</strain>
    </source>
</reference>
<reference evidence="1 2" key="2">
    <citation type="submission" date="2019-08" db="EMBL/GenBank/DDBJ databases">
        <authorList>
            <person name="Henke P."/>
        </authorList>
    </citation>
    <scope>NUCLEOTIDE SEQUENCE [LARGE SCALE GENOMIC DNA]</scope>
    <source>
        <strain evidence="1">Phe10_nw2017</strain>
    </source>
</reference>
<dbReference type="AlphaFoldDB" id="A0A5C6MCI2"/>
<protein>
    <submittedName>
        <fullName evidence="1">Uncharacterized protein</fullName>
    </submittedName>
</protein>
<proteinExistence type="predicted"/>
<organism evidence="1 2">
    <name type="scientific">Planctomyces bekefii</name>
    <dbReference type="NCBI Taxonomy" id="1653850"/>
    <lineage>
        <taxon>Bacteria</taxon>
        <taxon>Pseudomonadati</taxon>
        <taxon>Planctomycetota</taxon>
        <taxon>Planctomycetia</taxon>
        <taxon>Planctomycetales</taxon>
        <taxon>Planctomycetaceae</taxon>
        <taxon>Planctomyces</taxon>
    </lineage>
</organism>
<accession>A0A5C6MCI2</accession>
<gene>
    <name evidence="1" type="ORF">E3A20_01330</name>
</gene>
<name>A0A5C6MCI2_9PLAN</name>
<sequence>MGKVRHESPTVSRPAIDEQAFLKGKMCIFELHDLDNSTVDAVALAAVPQENHGDQSPWPGFRNREIVKTVILCCCGGLRRDPQ</sequence>
<dbReference type="EMBL" id="SRHE01000010">
    <property type="protein sequence ID" value="TWW12502.1"/>
    <property type="molecule type" value="Genomic_DNA"/>
</dbReference>
<comment type="caution">
    <text evidence="1">The sequence shown here is derived from an EMBL/GenBank/DDBJ whole genome shotgun (WGS) entry which is preliminary data.</text>
</comment>
<evidence type="ECO:0000313" key="1">
    <source>
        <dbReference type="EMBL" id="TWW12502.1"/>
    </source>
</evidence>
<dbReference type="Proteomes" id="UP000321083">
    <property type="component" value="Unassembled WGS sequence"/>
</dbReference>
<keyword evidence="2" id="KW-1185">Reference proteome</keyword>
<evidence type="ECO:0000313" key="2">
    <source>
        <dbReference type="Proteomes" id="UP000321083"/>
    </source>
</evidence>